<dbReference type="Gene3D" id="3.10.450.50">
    <property type="match status" value="1"/>
</dbReference>
<dbReference type="OrthoDB" id="5676998at2"/>
<protein>
    <submittedName>
        <fullName evidence="1">Lumazine-binding family protein</fullName>
    </submittedName>
</protein>
<sequence>MILNEIQTMLKDYFDVLQTQELAKFDQVFHPGCVLYSAQDDAVTVRPFQEYRKMVQGRESPQARGFARLDEVLMVDVMSPEMAMVKVRLRLFDNIMVDYLNLLKVDGKWTIVAKLFHRAETLAT</sequence>
<dbReference type="PATRIC" id="fig|279113.9.peg.261"/>
<reference evidence="1 2" key="1">
    <citation type="submission" date="2015-11" db="EMBL/GenBank/DDBJ databases">
        <title>Exploring the genomic traits of fungus-feeding bacterial genus Collimonas.</title>
        <authorList>
            <person name="Song C."/>
            <person name="Schmidt R."/>
            <person name="de Jager V."/>
            <person name="Krzyzanowska D."/>
            <person name="Jongedijk E."/>
            <person name="Cankar K."/>
            <person name="Beekwilder J."/>
            <person name="van Veen A."/>
            <person name="de Boer W."/>
            <person name="van Veen J.A."/>
            <person name="Garbeva P."/>
        </authorList>
    </citation>
    <scope>NUCLEOTIDE SEQUENCE [LARGE SCALE GENOMIC DNA]</scope>
    <source>
        <strain evidence="1 2">Ter91</strain>
    </source>
</reference>
<evidence type="ECO:0000313" key="2">
    <source>
        <dbReference type="Proteomes" id="UP000074561"/>
    </source>
</evidence>
<dbReference type="KEGG" id="cpra:CPter91_0255"/>
<name>A0A127PY27_9BURK</name>
<dbReference type="STRING" id="279113.CPter91_0255"/>
<dbReference type="InterPro" id="IPR032710">
    <property type="entry name" value="NTF2-like_dom_sf"/>
</dbReference>
<proteinExistence type="predicted"/>
<organism evidence="1 2">
    <name type="scientific">Collimonas pratensis</name>
    <dbReference type="NCBI Taxonomy" id="279113"/>
    <lineage>
        <taxon>Bacteria</taxon>
        <taxon>Pseudomonadati</taxon>
        <taxon>Pseudomonadota</taxon>
        <taxon>Betaproteobacteria</taxon>
        <taxon>Burkholderiales</taxon>
        <taxon>Oxalobacteraceae</taxon>
        <taxon>Collimonas</taxon>
    </lineage>
</organism>
<dbReference type="SUPFAM" id="SSF54427">
    <property type="entry name" value="NTF2-like"/>
    <property type="match status" value="1"/>
</dbReference>
<evidence type="ECO:0000313" key="1">
    <source>
        <dbReference type="EMBL" id="AMP02654.1"/>
    </source>
</evidence>
<accession>A0A127PY27</accession>
<gene>
    <name evidence="1" type="ORF">CPter91_0255</name>
</gene>
<dbReference type="InterPro" id="IPR039437">
    <property type="entry name" value="FrzH/put_lumazine-bd"/>
</dbReference>
<dbReference type="EMBL" id="CP013234">
    <property type="protein sequence ID" value="AMP02654.1"/>
    <property type="molecule type" value="Genomic_DNA"/>
</dbReference>
<dbReference type="AlphaFoldDB" id="A0A127PY27"/>
<dbReference type="Pfam" id="PF12893">
    <property type="entry name" value="Lumazine_bd_2"/>
    <property type="match status" value="1"/>
</dbReference>
<dbReference type="RefSeq" id="WP_061935901.1">
    <property type="nucleotide sequence ID" value="NZ_CP013234.1"/>
</dbReference>
<dbReference type="Proteomes" id="UP000074561">
    <property type="component" value="Chromosome"/>
</dbReference>